<dbReference type="STRING" id="151549.A0A4C1Z5X2"/>
<evidence type="ECO:0000313" key="3">
    <source>
        <dbReference type="Proteomes" id="UP000299102"/>
    </source>
</evidence>
<dbReference type="GO" id="GO:0003964">
    <property type="term" value="F:RNA-directed DNA polymerase activity"/>
    <property type="evidence" value="ECO:0007669"/>
    <property type="project" value="UniProtKB-KW"/>
</dbReference>
<keyword evidence="3" id="KW-1185">Reference proteome</keyword>
<keyword evidence="2" id="KW-0808">Transferase</keyword>
<comment type="caution">
    <text evidence="2">The sequence shown here is derived from an EMBL/GenBank/DDBJ whole genome shotgun (WGS) entry which is preliminary data.</text>
</comment>
<dbReference type="Proteomes" id="UP000299102">
    <property type="component" value="Unassembled WGS sequence"/>
</dbReference>
<dbReference type="InterPro" id="IPR043502">
    <property type="entry name" value="DNA/RNA_pol_sf"/>
</dbReference>
<keyword evidence="2" id="KW-0548">Nucleotidyltransferase</keyword>
<dbReference type="AlphaFoldDB" id="A0A4C1Z5X2"/>
<reference evidence="2 3" key="1">
    <citation type="journal article" date="2019" name="Commun. Biol.">
        <title>The bagworm genome reveals a unique fibroin gene that provides high tensile strength.</title>
        <authorList>
            <person name="Kono N."/>
            <person name="Nakamura H."/>
            <person name="Ohtoshi R."/>
            <person name="Tomita M."/>
            <person name="Numata K."/>
            <person name="Arakawa K."/>
        </authorList>
    </citation>
    <scope>NUCLEOTIDE SEQUENCE [LARGE SCALE GENOMIC DNA]</scope>
</reference>
<evidence type="ECO:0000313" key="2">
    <source>
        <dbReference type="EMBL" id="GBP82702.1"/>
    </source>
</evidence>
<dbReference type="Pfam" id="PF00078">
    <property type="entry name" value="RVT_1"/>
    <property type="match status" value="1"/>
</dbReference>
<proteinExistence type="predicted"/>
<dbReference type="PANTHER" id="PTHR33332">
    <property type="entry name" value="REVERSE TRANSCRIPTASE DOMAIN-CONTAINING PROTEIN"/>
    <property type="match status" value="1"/>
</dbReference>
<dbReference type="OrthoDB" id="412981at2759"/>
<accession>A0A4C1Z5X2</accession>
<evidence type="ECO:0000259" key="1">
    <source>
        <dbReference type="PROSITE" id="PS50878"/>
    </source>
</evidence>
<organism evidence="2 3">
    <name type="scientific">Eumeta variegata</name>
    <name type="common">Bagworm moth</name>
    <name type="synonym">Eumeta japonica</name>
    <dbReference type="NCBI Taxonomy" id="151549"/>
    <lineage>
        <taxon>Eukaryota</taxon>
        <taxon>Metazoa</taxon>
        <taxon>Ecdysozoa</taxon>
        <taxon>Arthropoda</taxon>
        <taxon>Hexapoda</taxon>
        <taxon>Insecta</taxon>
        <taxon>Pterygota</taxon>
        <taxon>Neoptera</taxon>
        <taxon>Endopterygota</taxon>
        <taxon>Lepidoptera</taxon>
        <taxon>Glossata</taxon>
        <taxon>Ditrysia</taxon>
        <taxon>Tineoidea</taxon>
        <taxon>Psychidae</taxon>
        <taxon>Oiketicinae</taxon>
        <taxon>Eumeta</taxon>
    </lineage>
</organism>
<dbReference type="SUPFAM" id="SSF56672">
    <property type="entry name" value="DNA/RNA polymerases"/>
    <property type="match status" value="1"/>
</dbReference>
<sequence length="355" mass="40326">MAICEDNRGRRTVGVFLDIEKAFDRVWHPGLVFKLLNTQIPPALIRTVASFLEGRSFFVAVEDATSDPRPIHAGVPQGSCLSPCLYGVYTDDIPTLAGQLRDWEEDVVLALYADDSAYFASSRRADLAAAKIQRVLDLLPEWLDKWRVAVNVTKTAAILTGQQRAMPPKLRLRGQDVEWQTKVRYLGVQIDRSMRMAAQVEQAIHQSRAARSMLRPVLRSHLPLRAKLALYKGYIRSRLTYAAPAWYALCSISQRKRIQAQQSIALRMIVGAGRYVLNDVIVRDLRIETVEEFIRRIARRMFDFADQGPHEFLRNIAPSHERSPSGRPTLEKSRKRLLPFSEAEPARTRCLTGFS</sequence>
<feature type="domain" description="Reverse transcriptase" evidence="1">
    <location>
        <begin position="1"/>
        <end position="190"/>
    </location>
</feature>
<protein>
    <submittedName>
        <fullName evidence="2">RNA-directed DNA polymerase from mobile element jockey</fullName>
    </submittedName>
</protein>
<gene>
    <name evidence="2" type="primary">pol</name>
    <name evidence="2" type="ORF">EVAR_64590_1</name>
</gene>
<dbReference type="PROSITE" id="PS50878">
    <property type="entry name" value="RT_POL"/>
    <property type="match status" value="1"/>
</dbReference>
<name>A0A4C1Z5X2_EUMVA</name>
<dbReference type="InterPro" id="IPR000477">
    <property type="entry name" value="RT_dom"/>
</dbReference>
<keyword evidence="2" id="KW-0695">RNA-directed DNA polymerase</keyword>
<dbReference type="EMBL" id="BGZK01001581">
    <property type="protein sequence ID" value="GBP82702.1"/>
    <property type="molecule type" value="Genomic_DNA"/>
</dbReference>